<keyword evidence="1" id="KW-1015">Disulfide bond</keyword>
<dbReference type="InterPro" id="IPR002350">
    <property type="entry name" value="Kazal_dom"/>
</dbReference>
<name>A0AAV2PFX3_MEGNR</name>
<evidence type="ECO:0000256" key="1">
    <source>
        <dbReference type="ARBA" id="ARBA00023157"/>
    </source>
</evidence>
<feature type="non-terminal residue" evidence="3">
    <location>
        <position position="1"/>
    </location>
</feature>
<organism evidence="3 4">
    <name type="scientific">Meganyctiphanes norvegica</name>
    <name type="common">Northern krill</name>
    <name type="synonym">Thysanopoda norvegica</name>
    <dbReference type="NCBI Taxonomy" id="48144"/>
    <lineage>
        <taxon>Eukaryota</taxon>
        <taxon>Metazoa</taxon>
        <taxon>Ecdysozoa</taxon>
        <taxon>Arthropoda</taxon>
        <taxon>Crustacea</taxon>
        <taxon>Multicrustacea</taxon>
        <taxon>Malacostraca</taxon>
        <taxon>Eumalacostraca</taxon>
        <taxon>Eucarida</taxon>
        <taxon>Euphausiacea</taxon>
        <taxon>Euphausiidae</taxon>
        <taxon>Meganyctiphanes</taxon>
    </lineage>
</organism>
<dbReference type="GO" id="GO:0030154">
    <property type="term" value="P:cell differentiation"/>
    <property type="evidence" value="ECO:0007669"/>
    <property type="project" value="TreeGrafter"/>
</dbReference>
<dbReference type="GO" id="GO:0005576">
    <property type="term" value="C:extracellular region"/>
    <property type="evidence" value="ECO:0007669"/>
    <property type="project" value="TreeGrafter"/>
</dbReference>
<dbReference type="AlphaFoldDB" id="A0AAV2PFX3"/>
<gene>
    <name evidence="3" type="ORF">MNOR_LOCUS171</name>
</gene>
<dbReference type="InterPro" id="IPR036058">
    <property type="entry name" value="Kazal_dom_sf"/>
</dbReference>
<feature type="domain" description="Kazal-like" evidence="2">
    <location>
        <begin position="15"/>
        <end position="52"/>
    </location>
</feature>
<sequence>RHIFETPMVNCSPQKRTTRGCPITCQGETLSPVCASNGNIYDNECDMNRLTCGSSVFPVALEKCREKFTRCEGIICPSTLDPVCGTDSNTYINYCLMHKATCKKGVSLAHYGVCPDMSSNDECPKACPKQEEEFPVCGSDGNVYSSVCQMKKRTCGQKVVPVALHHCEGTKHCFSECEESSTAVCGSDTRMYRNQCEMKARNCGKHVYEVPLKECLQGFNFFSCLRICPPMFDPVCGTDGKTYSNDCFLQLENCRSRSMGRSLVNRTYHGKCGQPEKEAKLYMFR</sequence>
<dbReference type="CDD" id="cd00104">
    <property type="entry name" value="KAZAL_FS"/>
    <property type="match status" value="3"/>
</dbReference>
<dbReference type="SUPFAM" id="SSF100895">
    <property type="entry name" value="Kazal-type serine protease inhibitors"/>
    <property type="match status" value="5"/>
</dbReference>
<feature type="domain" description="Kazal-like" evidence="2">
    <location>
        <begin position="117"/>
        <end position="169"/>
    </location>
</feature>
<keyword evidence="4" id="KW-1185">Reference proteome</keyword>
<dbReference type="SMART" id="SM00280">
    <property type="entry name" value="KAZAL"/>
    <property type="match status" value="5"/>
</dbReference>
<accession>A0AAV2PFX3</accession>
<dbReference type="FunFam" id="3.30.60.30:FF:000042">
    <property type="entry name" value="Serine protease inhibitor dipetalogastin"/>
    <property type="match status" value="1"/>
</dbReference>
<comment type="caution">
    <text evidence="3">The sequence shown here is derived from an EMBL/GenBank/DDBJ whole genome shotgun (WGS) entry which is preliminary data.</text>
</comment>
<dbReference type="Proteomes" id="UP001497623">
    <property type="component" value="Unassembled WGS sequence"/>
</dbReference>
<feature type="domain" description="Kazal-like" evidence="2">
    <location>
        <begin position="58"/>
        <end position="116"/>
    </location>
</feature>
<dbReference type="Pfam" id="PF07648">
    <property type="entry name" value="Kazal_2"/>
    <property type="match status" value="4"/>
</dbReference>
<dbReference type="EMBL" id="CAXKWB010000032">
    <property type="protein sequence ID" value="CAL4058727.1"/>
    <property type="molecule type" value="Genomic_DNA"/>
</dbReference>
<dbReference type="Pfam" id="PF00050">
    <property type="entry name" value="Kazal_1"/>
    <property type="match status" value="1"/>
</dbReference>
<dbReference type="PANTHER" id="PTHR10913">
    <property type="entry name" value="FOLLISTATIN-RELATED"/>
    <property type="match status" value="1"/>
</dbReference>
<dbReference type="PANTHER" id="PTHR10913:SF79">
    <property type="entry name" value="GH09510P"/>
    <property type="match status" value="1"/>
</dbReference>
<evidence type="ECO:0000313" key="4">
    <source>
        <dbReference type="Proteomes" id="UP001497623"/>
    </source>
</evidence>
<evidence type="ECO:0000259" key="2">
    <source>
        <dbReference type="PROSITE" id="PS51465"/>
    </source>
</evidence>
<protein>
    <recommendedName>
        <fullName evidence="2">Kazal-like domain-containing protein</fullName>
    </recommendedName>
</protein>
<proteinExistence type="predicted"/>
<reference evidence="3 4" key="1">
    <citation type="submission" date="2024-05" db="EMBL/GenBank/DDBJ databases">
        <authorList>
            <person name="Wallberg A."/>
        </authorList>
    </citation>
    <scope>NUCLEOTIDE SEQUENCE [LARGE SCALE GENOMIC DNA]</scope>
</reference>
<dbReference type="PROSITE" id="PS51465">
    <property type="entry name" value="KAZAL_2"/>
    <property type="match status" value="4"/>
</dbReference>
<feature type="domain" description="Kazal-like" evidence="2">
    <location>
        <begin position="218"/>
        <end position="274"/>
    </location>
</feature>
<dbReference type="Gene3D" id="3.30.60.30">
    <property type="match status" value="5"/>
</dbReference>
<dbReference type="InterPro" id="IPR050653">
    <property type="entry name" value="Prot_Inhib_GrowthFact_Antg"/>
</dbReference>
<evidence type="ECO:0000313" key="3">
    <source>
        <dbReference type="EMBL" id="CAL4058727.1"/>
    </source>
</evidence>